<reference evidence="1" key="1">
    <citation type="journal article" date="2022" name="IScience">
        <title>Evolution of zygomycete secretomes and the origins of terrestrial fungal ecologies.</title>
        <authorList>
            <person name="Chang Y."/>
            <person name="Wang Y."/>
            <person name="Mondo S."/>
            <person name="Ahrendt S."/>
            <person name="Andreopoulos W."/>
            <person name="Barry K."/>
            <person name="Beard J."/>
            <person name="Benny G.L."/>
            <person name="Blankenship S."/>
            <person name="Bonito G."/>
            <person name="Cuomo C."/>
            <person name="Desiro A."/>
            <person name="Gervers K.A."/>
            <person name="Hundley H."/>
            <person name="Kuo A."/>
            <person name="LaButti K."/>
            <person name="Lang B.F."/>
            <person name="Lipzen A."/>
            <person name="O'Donnell K."/>
            <person name="Pangilinan J."/>
            <person name="Reynolds N."/>
            <person name="Sandor L."/>
            <person name="Smith M.E."/>
            <person name="Tsang A."/>
            <person name="Grigoriev I.V."/>
            <person name="Stajich J.E."/>
            <person name="Spatafora J.W."/>
        </authorList>
    </citation>
    <scope>NUCLEOTIDE SEQUENCE</scope>
    <source>
        <strain evidence="1">RSA 2281</strain>
    </source>
</reference>
<reference evidence="1" key="2">
    <citation type="submission" date="2023-02" db="EMBL/GenBank/DDBJ databases">
        <authorList>
            <consortium name="DOE Joint Genome Institute"/>
            <person name="Mondo S.J."/>
            <person name="Chang Y."/>
            <person name="Wang Y."/>
            <person name="Ahrendt S."/>
            <person name="Andreopoulos W."/>
            <person name="Barry K."/>
            <person name="Beard J."/>
            <person name="Benny G.L."/>
            <person name="Blankenship S."/>
            <person name="Bonito G."/>
            <person name="Cuomo C."/>
            <person name="Desiro A."/>
            <person name="Gervers K.A."/>
            <person name="Hundley H."/>
            <person name="Kuo A."/>
            <person name="LaButti K."/>
            <person name="Lang B.F."/>
            <person name="Lipzen A."/>
            <person name="O'Donnell K."/>
            <person name="Pangilinan J."/>
            <person name="Reynolds N."/>
            <person name="Sandor L."/>
            <person name="Smith M.W."/>
            <person name="Tsang A."/>
            <person name="Grigoriev I.V."/>
            <person name="Stajich J.E."/>
            <person name="Spatafora J.W."/>
        </authorList>
    </citation>
    <scope>NUCLEOTIDE SEQUENCE</scope>
    <source>
        <strain evidence="1">RSA 2281</strain>
    </source>
</reference>
<dbReference type="InterPro" id="IPR036875">
    <property type="entry name" value="Znf_CCHC_sf"/>
</dbReference>
<dbReference type="GO" id="GO:0008270">
    <property type="term" value="F:zinc ion binding"/>
    <property type="evidence" value="ECO:0007669"/>
    <property type="project" value="InterPro"/>
</dbReference>
<dbReference type="AlphaFoldDB" id="A0AAD5P7E0"/>
<evidence type="ECO:0008006" key="3">
    <source>
        <dbReference type="Google" id="ProtNLM"/>
    </source>
</evidence>
<protein>
    <recommendedName>
        <fullName evidence="3">CCHC-type domain-containing protein</fullName>
    </recommendedName>
</protein>
<evidence type="ECO:0000313" key="2">
    <source>
        <dbReference type="Proteomes" id="UP001209540"/>
    </source>
</evidence>
<accession>A0AAD5P7E0</accession>
<dbReference type="Proteomes" id="UP001209540">
    <property type="component" value="Unassembled WGS sequence"/>
</dbReference>
<comment type="caution">
    <text evidence="1">The sequence shown here is derived from an EMBL/GenBank/DDBJ whole genome shotgun (WGS) entry which is preliminary data.</text>
</comment>
<keyword evidence="2" id="KW-1185">Reference proteome</keyword>
<dbReference type="SUPFAM" id="SSF57756">
    <property type="entry name" value="Retrovirus zinc finger-like domains"/>
    <property type="match status" value="1"/>
</dbReference>
<organism evidence="1 2">
    <name type="scientific">Phascolomyces articulosus</name>
    <dbReference type="NCBI Taxonomy" id="60185"/>
    <lineage>
        <taxon>Eukaryota</taxon>
        <taxon>Fungi</taxon>
        <taxon>Fungi incertae sedis</taxon>
        <taxon>Mucoromycota</taxon>
        <taxon>Mucoromycotina</taxon>
        <taxon>Mucoromycetes</taxon>
        <taxon>Mucorales</taxon>
        <taxon>Lichtheimiaceae</taxon>
        <taxon>Phascolomyces</taxon>
    </lineage>
</organism>
<evidence type="ECO:0000313" key="1">
    <source>
        <dbReference type="EMBL" id="KAI9243839.1"/>
    </source>
</evidence>
<dbReference type="EMBL" id="JAIXMP010000066">
    <property type="protein sequence ID" value="KAI9243839.1"/>
    <property type="molecule type" value="Genomic_DNA"/>
</dbReference>
<sequence length="447" mass="50803">MVIKTRHAFILLHIFFKMHSSFNIRVMVILQIRNSQTIYALFKLSSHLTLYPLIIFEFFIESVKQNDNMSLFKEIVSNFPIDRMSLEMTLPTPIITIFFMAVFEFNDTTGYNSKDITILLDIIQRHGVEYDPSVSTPRTWSKFKCVFKYEFKPVNTEQLARQRLQHLQQTSLKYQCRQVLMQKPFALNEAYAYAEAYKTMEQCAKVASNRHPSYVSPFNHTFSQPSFSYVNPGPTPMDLDVIQSYSRSDSSSSNNMSRVKCFHCGERGPIHHDCRKKLNSLQAKDRLGFWEATRSLDDQEVVKTGSIKKNQGIPVGLTRQGWCKKPLSPSVHENNVHVSNVQKLSSSRPSSIVDAAVGGRHKEDTDHGDILKVNELQNDCCHLMQLQASNDSDESLLLYGGSCIGKHMLTLLDSGASSSYVSPHLAKNCTTVDIEVREVEMAGGHKL</sequence>
<dbReference type="GO" id="GO:0003676">
    <property type="term" value="F:nucleic acid binding"/>
    <property type="evidence" value="ECO:0007669"/>
    <property type="project" value="InterPro"/>
</dbReference>
<gene>
    <name evidence="1" type="ORF">BDA99DRAFT_544288</name>
</gene>
<name>A0AAD5P7E0_9FUNG</name>
<proteinExistence type="predicted"/>